<dbReference type="Proteomes" id="UP000828390">
    <property type="component" value="Unassembled WGS sequence"/>
</dbReference>
<organism evidence="1 2">
    <name type="scientific">Dreissena polymorpha</name>
    <name type="common">Zebra mussel</name>
    <name type="synonym">Mytilus polymorpha</name>
    <dbReference type="NCBI Taxonomy" id="45954"/>
    <lineage>
        <taxon>Eukaryota</taxon>
        <taxon>Metazoa</taxon>
        <taxon>Spiralia</taxon>
        <taxon>Lophotrochozoa</taxon>
        <taxon>Mollusca</taxon>
        <taxon>Bivalvia</taxon>
        <taxon>Autobranchia</taxon>
        <taxon>Heteroconchia</taxon>
        <taxon>Euheterodonta</taxon>
        <taxon>Imparidentia</taxon>
        <taxon>Neoheterodontei</taxon>
        <taxon>Myida</taxon>
        <taxon>Dreissenoidea</taxon>
        <taxon>Dreissenidae</taxon>
        <taxon>Dreissena</taxon>
    </lineage>
</organism>
<reference evidence="1" key="1">
    <citation type="journal article" date="2019" name="bioRxiv">
        <title>The Genome of the Zebra Mussel, Dreissena polymorpha: A Resource for Invasive Species Research.</title>
        <authorList>
            <person name="McCartney M.A."/>
            <person name="Auch B."/>
            <person name="Kono T."/>
            <person name="Mallez S."/>
            <person name="Zhang Y."/>
            <person name="Obille A."/>
            <person name="Becker A."/>
            <person name="Abrahante J.E."/>
            <person name="Garbe J."/>
            <person name="Badalamenti J.P."/>
            <person name="Herman A."/>
            <person name="Mangelson H."/>
            <person name="Liachko I."/>
            <person name="Sullivan S."/>
            <person name="Sone E.D."/>
            <person name="Koren S."/>
            <person name="Silverstein K.A.T."/>
            <person name="Beckman K.B."/>
            <person name="Gohl D.M."/>
        </authorList>
    </citation>
    <scope>NUCLEOTIDE SEQUENCE</scope>
    <source>
        <strain evidence="1">Duluth1</strain>
        <tissue evidence="1">Whole animal</tissue>
    </source>
</reference>
<dbReference type="EMBL" id="JAIWYP010000009">
    <property type="protein sequence ID" value="KAH3773735.1"/>
    <property type="molecule type" value="Genomic_DNA"/>
</dbReference>
<accession>A0A9D4IGZ3</accession>
<gene>
    <name evidence="1" type="ORF">DPMN_175103</name>
</gene>
<dbReference type="Gene3D" id="2.60.40.10">
    <property type="entry name" value="Immunoglobulins"/>
    <property type="match status" value="1"/>
</dbReference>
<comment type="caution">
    <text evidence="1">The sequence shown here is derived from an EMBL/GenBank/DDBJ whole genome shotgun (WGS) entry which is preliminary data.</text>
</comment>
<reference evidence="1" key="2">
    <citation type="submission" date="2020-11" db="EMBL/GenBank/DDBJ databases">
        <authorList>
            <person name="McCartney M.A."/>
            <person name="Auch B."/>
            <person name="Kono T."/>
            <person name="Mallez S."/>
            <person name="Becker A."/>
            <person name="Gohl D.M."/>
            <person name="Silverstein K.A.T."/>
            <person name="Koren S."/>
            <person name="Bechman K.B."/>
            <person name="Herman A."/>
            <person name="Abrahante J.E."/>
            <person name="Garbe J."/>
        </authorList>
    </citation>
    <scope>NUCLEOTIDE SEQUENCE</scope>
    <source>
        <strain evidence="1">Duluth1</strain>
        <tissue evidence="1">Whole animal</tissue>
    </source>
</reference>
<dbReference type="AlphaFoldDB" id="A0A9D4IGZ3"/>
<name>A0A9D4IGZ3_DREPO</name>
<proteinExistence type="predicted"/>
<sequence>MFFADPRARLSIIPKQTPVSLSAWYQLAIRCQLADSNTQCTFKWATREGTVENIDVLTTNMTYTESVLNFNVSASSSGNRITCPVKFEEFSLQLKVDHIIDLPSKHVFSNE</sequence>
<protein>
    <recommendedName>
        <fullName evidence="3">Ig-like domain-containing protein</fullName>
    </recommendedName>
</protein>
<evidence type="ECO:0008006" key="3">
    <source>
        <dbReference type="Google" id="ProtNLM"/>
    </source>
</evidence>
<dbReference type="InterPro" id="IPR013783">
    <property type="entry name" value="Ig-like_fold"/>
</dbReference>
<evidence type="ECO:0000313" key="1">
    <source>
        <dbReference type="EMBL" id="KAH3773735.1"/>
    </source>
</evidence>
<evidence type="ECO:0000313" key="2">
    <source>
        <dbReference type="Proteomes" id="UP000828390"/>
    </source>
</evidence>
<keyword evidence="2" id="KW-1185">Reference proteome</keyword>